<gene>
    <name evidence="1" type="ORF">BVRB_034730</name>
</gene>
<evidence type="ECO:0000313" key="2">
    <source>
        <dbReference type="Proteomes" id="UP000035740"/>
    </source>
</evidence>
<name>A0A0J8BIT3_BETVV</name>
<organism evidence="1 2">
    <name type="scientific">Beta vulgaris subsp. vulgaris</name>
    <name type="common">Beet</name>
    <dbReference type="NCBI Taxonomy" id="3555"/>
    <lineage>
        <taxon>Eukaryota</taxon>
        <taxon>Viridiplantae</taxon>
        <taxon>Streptophyta</taxon>
        <taxon>Embryophyta</taxon>
        <taxon>Tracheophyta</taxon>
        <taxon>Spermatophyta</taxon>
        <taxon>Magnoliopsida</taxon>
        <taxon>eudicotyledons</taxon>
        <taxon>Gunneridae</taxon>
        <taxon>Pentapetalae</taxon>
        <taxon>Caryophyllales</taxon>
        <taxon>Chenopodiaceae</taxon>
        <taxon>Betoideae</taxon>
        <taxon>Beta</taxon>
    </lineage>
</organism>
<dbReference type="Proteomes" id="UP000035740">
    <property type="component" value="Unassembled WGS sequence"/>
</dbReference>
<dbReference type="AlphaFoldDB" id="A0A0J8BIT3"/>
<reference evidence="1 2" key="1">
    <citation type="journal article" date="2014" name="Nature">
        <title>The genome of the recently domesticated crop plant sugar beet (Beta vulgaris).</title>
        <authorList>
            <person name="Dohm J.C."/>
            <person name="Minoche A.E."/>
            <person name="Holtgrawe D."/>
            <person name="Capella-Gutierrez S."/>
            <person name="Zakrzewski F."/>
            <person name="Tafer H."/>
            <person name="Rupp O."/>
            <person name="Sorensen T.R."/>
            <person name="Stracke R."/>
            <person name="Reinhardt R."/>
            <person name="Goesmann A."/>
            <person name="Kraft T."/>
            <person name="Schulz B."/>
            <person name="Stadler P.F."/>
            <person name="Schmidt T."/>
            <person name="Gabaldon T."/>
            <person name="Lehrach H."/>
            <person name="Weisshaar B."/>
            <person name="Himmelbauer H."/>
        </authorList>
    </citation>
    <scope>NUCLEOTIDE SEQUENCE [LARGE SCALE GENOMIC DNA]</scope>
    <source>
        <tissue evidence="1">Taproot</tissue>
    </source>
</reference>
<keyword evidence="2" id="KW-1185">Reference proteome</keyword>
<accession>A0A0J8BIT3</accession>
<proteinExistence type="predicted"/>
<evidence type="ECO:0000313" key="1">
    <source>
        <dbReference type="EMBL" id="KMS65560.1"/>
    </source>
</evidence>
<sequence length="34" mass="4124">NQDLDARDLTNRSTTPQQMKLIRLQLWNKREIKV</sequence>
<feature type="non-terminal residue" evidence="1">
    <location>
        <position position="1"/>
    </location>
</feature>
<dbReference type="Gramene" id="KMS65560">
    <property type="protein sequence ID" value="KMS65560"/>
    <property type="gene ID" value="BVRB_034730"/>
</dbReference>
<protein>
    <submittedName>
        <fullName evidence="1">Uncharacterized protein</fullName>
    </submittedName>
</protein>
<dbReference type="EMBL" id="KQ106781">
    <property type="protein sequence ID" value="KMS65560.1"/>
    <property type="molecule type" value="Genomic_DNA"/>
</dbReference>